<dbReference type="EMBL" id="LGCM01000008">
    <property type="protein sequence ID" value="KPL90871.1"/>
    <property type="molecule type" value="Genomic_DNA"/>
</dbReference>
<accession>A0A0P6YJT2</accession>
<proteinExistence type="predicted"/>
<dbReference type="RefSeq" id="WP_075070889.1">
    <property type="nucleotide sequence ID" value="NZ_DF967974.1"/>
</dbReference>
<evidence type="ECO:0000313" key="3">
    <source>
        <dbReference type="Proteomes" id="UP000050501"/>
    </source>
</evidence>
<dbReference type="Proteomes" id="UP000050501">
    <property type="component" value="Unassembled WGS sequence"/>
</dbReference>
<dbReference type="Pfam" id="PF12728">
    <property type="entry name" value="HTH_17"/>
    <property type="match status" value="1"/>
</dbReference>
<sequence length="74" mass="8745">MDDFPQVLTIEEASKYLRIPLSTLYKLAQDGKIPCQKVGRHWRFRKERIDNWLDDTIAKSKKQTPIDDEEQHGC</sequence>
<gene>
    <name evidence="2" type="ORF">ADN01_02130</name>
</gene>
<protein>
    <submittedName>
        <fullName evidence="2">DNA-binding protein</fullName>
    </submittedName>
</protein>
<dbReference type="OrthoDB" id="165175at2"/>
<comment type="caution">
    <text evidence="2">The sequence shown here is derived from an EMBL/GenBank/DDBJ whole genome shotgun (WGS) entry which is preliminary data.</text>
</comment>
<dbReference type="Gene3D" id="3.90.105.50">
    <property type="match status" value="1"/>
</dbReference>
<name>A0A0P6YJT2_9CHLR</name>
<dbReference type="InterPro" id="IPR009061">
    <property type="entry name" value="DNA-bd_dom_put_sf"/>
</dbReference>
<reference evidence="2 3" key="1">
    <citation type="submission" date="2015-07" db="EMBL/GenBank/DDBJ databases">
        <title>Genome sequence of Levilinea saccharolytica DSM 16555.</title>
        <authorList>
            <person name="Hemp J."/>
            <person name="Ward L.M."/>
            <person name="Pace L.A."/>
            <person name="Fischer W.W."/>
        </authorList>
    </citation>
    <scope>NUCLEOTIDE SEQUENCE [LARGE SCALE GENOMIC DNA]</scope>
    <source>
        <strain evidence="2 3">KIBI-1</strain>
    </source>
</reference>
<dbReference type="AlphaFoldDB" id="A0A0P6YJT2"/>
<feature type="domain" description="Helix-turn-helix" evidence="1">
    <location>
        <begin position="7"/>
        <end position="54"/>
    </location>
</feature>
<dbReference type="STRING" id="229921.ADN01_02130"/>
<dbReference type="GO" id="GO:0003677">
    <property type="term" value="F:DNA binding"/>
    <property type="evidence" value="ECO:0007669"/>
    <property type="project" value="UniProtKB-KW"/>
</dbReference>
<dbReference type="SUPFAM" id="SSF46955">
    <property type="entry name" value="Putative DNA-binding domain"/>
    <property type="match status" value="1"/>
</dbReference>
<dbReference type="InterPro" id="IPR041657">
    <property type="entry name" value="HTH_17"/>
</dbReference>
<dbReference type="InterPro" id="IPR038148">
    <property type="entry name" value="Tn1545/Tn916_Xis"/>
</dbReference>
<evidence type="ECO:0000313" key="2">
    <source>
        <dbReference type="EMBL" id="KPL90871.1"/>
    </source>
</evidence>
<keyword evidence="2" id="KW-0238">DNA-binding</keyword>
<dbReference type="InterPro" id="IPR010093">
    <property type="entry name" value="SinI_DNA-bd"/>
</dbReference>
<organism evidence="2 3">
    <name type="scientific">Levilinea saccharolytica</name>
    <dbReference type="NCBI Taxonomy" id="229921"/>
    <lineage>
        <taxon>Bacteria</taxon>
        <taxon>Bacillati</taxon>
        <taxon>Chloroflexota</taxon>
        <taxon>Anaerolineae</taxon>
        <taxon>Anaerolineales</taxon>
        <taxon>Anaerolineaceae</taxon>
        <taxon>Levilinea</taxon>
    </lineage>
</organism>
<evidence type="ECO:0000259" key="1">
    <source>
        <dbReference type="Pfam" id="PF12728"/>
    </source>
</evidence>
<keyword evidence="3" id="KW-1185">Reference proteome</keyword>
<dbReference type="NCBIfam" id="TIGR01764">
    <property type="entry name" value="excise"/>
    <property type="match status" value="1"/>
</dbReference>